<comment type="caution">
    <text evidence="2">The sequence shown here is derived from an EMBL/GenBank/DDBJ whole genome shotgun (WGS) entry which is preliminary data.</text>
</comment>
<feature type="compositionally biased region" description="Basic and acidic residues" evidence="1">
    <location>
        <begin position="11"/>
        <end position="33"/>
    </location>
</feature>
<sequence length="107" mass="11604">MAARPAPRPLARTDSDRVSPDPRQEVLDHHRVLEYAASKPNAGRTRVGNASVPADPRPSRSVTPMGPSPPISGSRSASTNLYSPGESTGTRHGIRSGFERPRRRRGR</sequence>
<evidence type="ECO:0000313" key="3">
    <source>
        <dbReference type="Proteomes" id="UP000218083"/>
    </source>
</evidence>
<protein>
    <submittedName>
        <fullName evidence="2">Uncharacterized protein</fullName>
    </submittedName>
</protein>
<organism evidence="2 3">
    <name type="scientific">Halorubrum salipaludis</name>
    <dbReference type="NCBI Taxonomy" id="2032630"/>
    <lineage>
        <taxon>Archaea</taxon>
        <taxon>Methanobacteriati</taxon>
        <taxon>Methanobacteriota</taxon>
        <taxon>Stenosarchaea group</taxon>
        <taxon>Halobacteria</taxon>
        <taxon>Halobacteriales</taxon>
        <taxon>Haloferacaceae</taxon>
        <taxon>Halorubrum</taxon>
    </lineage>
</organism>
<name>A0A2A2FG17_9EURY</name>
<feature type="compositionally biased region" description="Low complexity" evidence="1">
    <location>
        <begin position="1"/>
        <end position="10"/>
    </location>
</feature>
<gene>
    <name evidence="2" type="ORF">CK500_09340</name>
</gene>
<dbReference type="Proteomes" id="UP000218083">
    <property type="component" value="Unassembled WGS sequence"/>
</dbReference>
<evidence type="ECO:0000313" key="2">
    <source>
        <dbReference type="EMBL" id="PAU83704.1"/>
    </source>
</evidence>
<keyword evidence="3" id="KW-1185">Reference proteome</keyword>
<dbReference type="EMBL" id="NSKC01000004">
    <property type="protein sequence ID" value="PAU83704.1"/>
    <property type="molecule type" value="Genomic_DNA"/>
</dbReference>
<feature type="region of interest" description="Disordered" evidence="1">
    <location>
        <begin position="1"/>
        <end position="107"/>
    </location>
</feature>
<proteinExistence type="predicted"/>
<feature type="compositionally biased region" description="Polar residues" evidence="1">
    <location>
        <begin position="71"/>
        <end position="90"/>
    </location>
</feature>
<evidence type="ECO:0000256" key="1">
    <source>
        <dbReference type="SAM" id="MobiDB-lite"/>
    </source>
</evidence>
<accession>A0A2A2FG17</accession>
<dbReference type="AlphaFoldDB" id="A0A2A2FG17"/>
<reference evidence="2 3" key="1">
    <citation type="submission" date="2017-08" db="EMBL/GenBank/DDBJ databases">
        <title>The strain WRN001 was isolated from Binhai saline alkaline soil, Tianjin, China.</title>
        <authorList>
            <person name="Liu D."/>
            <person name="Zhang G."/>
        </authorList>
    </citation>
    <scope>NUCLEOTIDE SEQUENCE [LARGE SCALE GENOMIC DNA]</scope>
    <source>
        <strain evidence="2 3">WN019</strain>
    </source>
</reference>